<dbReference type="AlphaFoldDB" id="A0A3D9KY14"/>
<dbReference type="GO" id="GO:0005737">
    <property type="term" value="C:cytoplasm"/>
    <property type="evidence" value="ECO:0007669"/>
    <property type="project" value="TreeGrafter"/>
</dbReference>
<keyword evidence="6" id="KW-0472">Membrane</keyword>
<evidence type="ECO:0000256" key="3">
    <source>
        <dbReference type="ARBA" id="ARBA00022692"/>
    </source>
</evidence>
<dbReference type="Proteomes" id="UP000256779">
    <property type="component" value="Unassembled WGS sequence"/>
</dbReference>
<dbReference type="NCBIfam" id="TIGR01352">
    <property type="entry name" value="tonB_Cterm"/>
    <property type="match status" value="1"/>
</dbReference>
<comment type="caution">
    <text evidence="8">The sequence shown here is derived from an EMBL/GenBank/DDBJ whole genome shotgun (WGS) entry which is preliminary data.</text>
</comment>
<dbReference type="InterPro" id="IPR032675">
    <property type="entry name" value="LRR_dom_sf"/>
</dbReference>
<dbReference type="PROSITE" id="PS51450">
    <property type="entry name" value="LRR"/>
    <property type="match status" value="3"/>
</dbReference>
<dbReference type="GO" id="GO:0016020">
    <property type="term" value="C:membrane"/>
    <property type="evidence" value="ECO:0007669"/>
    <property type="project" value="UniProtKB-SubCell"/>
</dbReference>
<evidence type="ECO:0000256" key="4">
    <source>
        <dbReference type="ARBA" id="ARBA00022737"/>
    </source>
</evidence>
<keyword evidence="2" id="KW-0433">Leucine-rich repeat</keyword>
<dbReference type="PRINTS" id="PR00019">
    <property type="entry name" value="LEURICHRPT"/>
</dbReference>
<dbReference type="SUPFAM" id="SSF52058">
    <property type="entry name" value="L domain-like"/>
    <property type="match status" value="1"/>
</dbReference>
<keyword evidence="5" id="KW-1133">Transmembrane helix</keyword>
<name>A0A3D9KY14_MARFU</name>
<dbReference type="InterPro" id="IPR003591">
    <property type="entry name" value="Leu-rich_rpt_typical-subtyp"/>
</dbReference>
<keyword evidence="3" id="KW-0812">Transmembrane</keyword>
<gene>
    <name evidence="8" type="ORF">C7460_12762</name>
</gene>
<dbReference type="InterPro" id="IPR001611">
    <property type="entry name" value="Leu-rich_rpt"/>
</dbReference>
<dbReference type="Gene3D" id="3.30.1150.10">
    <property type="match status" value="1"/>
</dbReference>
<dbReference type="Pfam" id="PF03544">
    <property type="entry name" value="TonB_C"/>
    <property type="match status" value="1"/>
</dbReference>
<evidence type="ECO:0000313" key="8">
    <source>
        <dbReference type="EMBL" id="RED93038.1"/>
    </source>
</evidence>
<dbReference type="SUPFAM" id="SSF74653">
    <property type="entry name" value="TolA/TonB C-terminal domain"/>
    <property type="match status" value="1"/>
</dbReference>
<dbReference type="GO" id="GO:0055085">
    <property type="term" value="P:transmembrane transport"/>
    <property type="evidence" value="ECO:0007669"/>
    <property type="project" value="InterPro"/>
</dbReference>
<dbReference type="Gene3D" id="3.80.10.10">
    <property type="entry name" value="Ribonuclease Inhibitor"/>
    <property type="match status" value="1"/>
</dbReference>
<comment type="subcellular location">
    <subcellularLocation>
        <location evidence="1">Membrane</location>
        <topology evidence="1">Single-pass membrane protein</topology>
    </subcellularLocation>
</comment>
<dbReference type="InterPro" id="IPR006260">
    <property type="entry name" value="TonB/TolA_C"/>
</dbReference>
<dbReference type="PROSITE" id="PS52015">
    <property type="entry name" value="TONB_CTD"/>
    <property type="match status" value="1"/>
</dbReference>
<dbReference type="InterPro" id="IPR008969">
    <property type="entry name" value="CarboxyPept-like_regulatory"/>
</dbReference>
<evidence type="ECO:0000256" key="6">
    <source>
        <dbReference type="ARBA" id="ARBA00023136"/>
    </source>
</evidence>
<evidence type="ECO:0000256" key="2">
    <source>
        <dbReference type="ARBA" id="ARBA00022614"/>
    </source>
</evidence>
<feature type="domain" description="TonB C-terminal" evidence="7">
    <location>
        <begin position="102"/>
        <end position="194"/>
    </location>
</feature>
<dbReference type="Pfam" id="PF00560">
    <property type="entry name" value="LRR_1"/>
    <property type="match status" value="1"/>
</dbReference>
<evidence type="ECO:0000313" key="9">
    <source>
        <dbReference type="Proteomes" id="UP000256779"/>
    </source>
</evidence>
<dbReference type="SUPFAM" id="SSF49464">
    <property type="entry name" value="Carboxypeptidase regulatory domain-like"/>
    <property type="match status" value="1"/>
</dbReference>
<accession>A0A3D9KY14</accession>
<organism evidence="8 9">
    <name type="scientific">Marinoscillum furvescens DSM 4134</name>
    <dbReference type="NCBI Taxonomy" id="1122208"/>
    <lineage>
        <taxon>Bacteria</taxon>
        <taxon>Pseudomonadati</taxon>
        <taxon>Bacteroidota</taxon>
        <taxon>Cytophagia</taxon>
        <taxon>Cytophagales</taxon>
        <taxon>Reichenbachiellaceae</taxon>
        <taxon>Marinoscillum</taxon>
    </lineage>
</organism>
<dbReference type="Pfam" id="PF13855">
    <property type="entry name" value="LRR_8"/>
    <property type="match status" value="1"/>
</dbReference>
<evidence type="ECO:0000256" key="5">
    <source>
        <dbReference type="ARBA" id="ARBA00022989"/>
    </source>
</evidence>
<sequence length="371" mass="42168">MLKTFIFLAVFLYTSQFVFAQETLLGRILDGKSRKPLEGVTVATADTTVTSNNLGFFQIPVKPGAQLSIQKPGFVNAQYKVAEQLNILVVLQPQLEQPEYRSGEEAFYKHLAEGINYPDMARRMGIEGTFFAAFKIDTVGKVSDIEILGSIMPEFDQEIVRLLSSLPDDWTPAKEPYQMVLPVTYKLGREPRTFSHDVNLEGKHVITPLVISALGAGSDEKPSDLNEGMMSFKNQLLDEVPYDLFRQDQLTVLDLENNRLSTLPQFMPEFEHLRNLNLSRNFFRKLPPVLFEISSLEILDLSKNRLLVLPDEVGNLSSLKILKLNKNDLTSLPESLAYLKQLERLEIKKNDLPEELILAWQSRLPHVEIIY</sequence>
<dbReference type="RefSeq" id="WP_115870075.1">
    <property type="nucleotide sequence ID" value="NZ_QREG01000027.1"/>
</dbReference>
<dbReference type="InterPro" id="IPR050216">
    <property type="entry name" value="LRR_domain-containing"/>
</dbReference>
<dbReference type="OrthoDB" id="9812355at2"/>
<dbReference type="EMBL" id="QREG01000027">
    <property type="protein sequence ID" value="RED93038.1"/>
    <property type="molecule type" value="Genomic_DNA"/>
</dbReference>
<evidence type="ECO:0000259" key="7">
    <source>
        <dbReference type="PROSITE" id="PS52015"/>
    </source>
</evidence>
<reference evidence="8 9" key="1">
    <citation type="submission" date="2018-07" db="EMBL/GenBank/DDBJ databases">
        <title>Genomic Encyclopedia of Type Strains, Phase IV (KMG-IV): sequencing the most valuable type-strain genomes for metagenomic binning, comparative biology and taxonomic classification.</title>
        <authorList>
            <person name="Goeker M."/>
        </authorList>
    </citation>
    <scope>NUCLEOTIDE SEQUENCE [LARGE SCALE GENOMIC DNA]</scope>
    <source>
        <strain evidence="8 9">DSM 4134</strain>
    </source>
</reference>
<keyword evidence="4" id="KW-0677">Repeat</keyword>
<dbReference type="SMART" id="SM00369">
    <property type="entry name" value="LRR_TYP"/>
    <property type="match status" value="4"/>
</dbReference>
<proteinExistence type="predicted"/>
<dbReference type="PANTHER" id="PTHR48051">
    <property type="match status" value="1"/>
</dbReference>
<keyword evidence="9" id="KW-1185">Reference proteome</keyword>
<dbReference type="SMART" id="SM00364">
    <property type="entry name" value="LRR_BAC"/>
    <property type="match status" value="4"/>
</dbReference>
<dbReference type="InterPro" id="IPR037682">
    <property type="entry name" value="TonB_C"/>
</dbReference>
<evidence type="ECO:0000256" key="1">
    <source>
        <dbReference type="ARBA" id="ARBA00004167"/>
    </source>
</evidence>
<protein>
    <submittedName>
        <fullName evidence="8">TonB family protein</fullName>
    </submittedName>
</protein>
<dbReference type="PANTHER" id="PTHR48051:SF1">
    <property type="entry name" value="RAS SUPPRESSOR PROTEIN 1"/>
    <property type="match status" value="1"/>
</dbReference>